<keyword evidence="2" id="KW-1185">Reference proteome</keyword>
<dbReference type="EMBL" id="KZ293701">
    <property type="protein sequence ID" value="PBK84050.1"/>
    <property type="molecule type" value="Genomic_DNA"/>
</dbReference>
<protein>
    <submittedName>
        <fullName evidence="1">Uncharacterized protein</fullName>
    </submittedName>
</protein>
<dbReference type="OrthoDB" id="3044630at2759"/>
<sequence length="71" mass="8261">MSLTDYDLWELMSVHVMAKNAVKSHGLGDTMRPDSWLWGALKPEGLTESAEEEWITKIRHIKWMHDHADLD</sequence>
<organism evidence="1 2">
    <name type="scientific">Armillaria gallica</name>
    <name type="common">Bulbous honey fungus</name>
    <name type="synonym">Armillaria bulbosa</name>
    <dbReference type="NCBI Taxonomy" id="47427"/>
    <lineage>
        <taxon>Eukaryota</taxon>
        <taxon>Fungi</taxon>
        <taxon>Dikarya</taxon>
        <taxon>Basidiomycota</taxon>
        <taxon>Agaricomycotina</taxon>
        <taxon>Agaricomycetes</taxon>
        <taxon>Agaricomycetidae</taxon>
        <taxon>Agaricales</taxon>
        <taxon>Marasmiineae</taxon>
        <taxon>Physalacriaceae</taxon>
        <taxon>Armillaria</taxon>
    </lineage>
</organism>
<gene>
    <name evidence="1" type="ORF">ARMGADRAFT_1088758</name>
</gene>
<accession>A0A2H3CQA8</accession>
<reference evidence="2" key="1">
    <citation type="journal article" date="2017" name="Nat. Ecol. Evol.">
        <title>Genome expansion and lineage-specific genetic innovations in the forest pathogenic fungi Armillaria.</title>
        <authorList>
            <person name="Sipos G."/>
            <person name="Prasanna A.N."/>
            <person name="Walter M.C."/>
            <person name="O'Connor E."/>
            <person name="Balint B."/>
            <person name="Krizsan K."/>
            <person name="Kiss B."/>
            <person name="Hess J."/>
            <person name="Varga T."/>
            <person name="Slot J."/>
            <person name="Riley R."/>
            <person name="Boka B."/>
            <person name="Rigling D."/>
            <person name="Barry K."/>
            <person name="Lee J."/>
            <person name="Mihaltcheva S."/>
            <person name="LaButti K."/>
            <person name="Lipzen A."/>
            <person name="Waldron R."/>
            <person name="Moloney N.M."/>
            <person name="Sperisen C."/>
            <person name="Kredics L."/>
            <person name="Vagvoelgyi C."/>
            <person name="Patrignani A."/>
            <person name="Fitzpatrick D."/>
            <person name="Nagy I."/>
            <person name="Doyle S."/>
            <person name="Anderson J.B."/>
            <person name="Grigoriev I.V."/>
            <person name="Gueldener U."/>
            <person name="Muensterkoetter M."/>
            <person name="Nagy L.G."/>
        </authorList>
    </citation>
    <scope>NUCLEOTIDE SEQUENCE [LARGE SCALE GENOMIC DNA]</scope>
    <source>
        <strain evidence="2">Ar21-2</strain>
    </source>
</reference>
<evidence type="ECO:0000313" key="1">
    <source>
        <dbReference type="EMBL" id="PBK84050.1"/>
    </source>
</evidence>
<dbReference type="Proteomes" id="UP000217790">
    <property type="component" value="Unassembled WGS sequence"/>
</dbReference>
<dbReference type="AlphaFoldDB" id="A0A2H3CQA8"/>
<name>A0A2H3CQA8_ARMGA</name>
<proteinExistence type="predicted"/>
<evidence type="ECO:0000313" key="2">
    <source>
        <dbReference type="Proteomes" id="UP000217790"/>
    </source>
</evidence>
<dbReference type="InParanoid" id="A0A2H3CQA8"/>